<dbReference type="GO" id="GO:0005730">
    <property type="term" value="C:nucleolus"/>
    <property type="evidence" value="ECO:0007669"/>
    <property type="project" value="TreeGrafter"/>
</dbReference>
<gene>
    <name evidence="1" type="ORF">VFH_V097080</name>
</gene>
<dbReference type="PANTHER" id="PTHR13500:SF0">
    <property type="entry name" value="NUCLEOLAR PRE-RIBOSOMAL-ASSOCIATED PROTEIN 1"/>
    <property type="match status" value="1"/>
</dbReference>
<dbReference type="GO" id="GO:0000463">
    <property type="term" value="P:maturation of LSU-rRNA from tricistronic rRNA transcript (SSU-rRNA, 5.8S rRNA, LSU-rRNA)"/>
    <property type="evidence" value="ECO:0007669"/>
    <property type="project" value="TreeGrafter"/>
</dbReference>
<name>A0AAV1ATZ0_VICFA</name>
<keyword evidence="2" id="KW-1185">Reference proteome</keyword>
<dbReference type="PANTHER" id="PTHR13500">
    <property type="entry name" value="NUCLEOLAR PRERIBOSOMAL-ASSOCIATED PROTEIN 1"/>
    <property type="match status" value="1"/>
</dbReference>
<dbReference type="InterPro" id="IPR039844">
    <property type="entry name" value="URB1"/>
</dbReference>
<accession>A0AAV1ATZ0</accession>
<evidence type="ECO:0000313" key="2">
    <source>
        <dbReference type="Proteomes" id="UP001157006"/>
    </source>
</evidence>
<dbReference type="GO" id="GO:0000466">
    <property type="term" value="P:maturation of 5.8S rRNA from tricistronic rRNA transcript (SSU-rRNA, 5.8S rRNA, LSU-rRNA)"/>
    <property type="evidence" value="ECO:0007669"/>
    <property type="project" value="TreeGrafter"/>
</dbReference>
<protein>
    <submittedName>
        <fullName evidence="1">Uncharacterized protein</fullName>
    </submittedName>
</protein>
<dbReference type="Proteomes" id="UP001157006">
    <property type="component" value="Chromosome 5"/>
</dbReference>
<proteinExistence type="predicted"/>
<evidence type="ECO:0000313" key="1">
    <source>
        <dbReference type="EMBL" id="CAI8613781.1"/>
    </source>
</evidence>
<reference evidence="1 2" key="1">
    <citation type="submission" date="2023-01" db="EMBL/GenBank/DDBJ databases">
        <authorList>
            <person name="Kreplak J."/>
        </authorList>
    </citation>
    <scope>NUCLEOTIDE SEQUENCE [LARGE SCALE GENOMIC DNA]</scope>
</reference>
<dbReference type="AlphaFoldDB" id="A0AAV1ATZ0"/>
<organism evidence="1 2">
    <name type="scientific">Vicia faba</name>
    <name type="common">Broad bean</name>
    <name type="synonym">Faba vulgaris</name>
    <dbReference type="NCBI Taxonomy" id="3906"/>
    <lineage>
        <taxon>Eukaryota</taxon>
        <taxon>Viridiplantae</taxon>
        <taxon>Streptophyta</taxon>
        <taxon>Embryophyta</taxon>
        <taxon>Tracheophyta</taxon>
        <taxon>Spermatophyta</taxon>
        <taxon>Magnoliopsida</taxon>
        <taxon>eudicotyledons</taxon>
        <taxon>Gunneridae</taxon>
        <taxon>Pentapetalae</taxon>
        <taxon>rosids</taxon>
        <taxon>fabids</taxon>
        <taxon>Fabales</taxon>
        <taxon>Fabaceae</taxon>
        <taxon>Papilionoideae</taxon>
        <taxon>50 kb inversion clade</taxon>
        <taxon>NPAAA clade</taxon>
        <taxon>Hologalegina</taxon>
        <taxon>IRL clade</taxon>
        <taxon>Fabeae</taxon>
        <taxon>Vicia</taxon>
    </lineage>
</organism>
<sequence length="102" mass="11952">MLQYHFALNGDSLKLKNRLKLFKSIWPTLALHDELMDCHSQCIDSYSLCQSFNIINHVVAKISLCKRLLFHDEEGGDLKEVALEMQIWNREEHKHIHLPHSS</sequence>
<dbReference type="EMBL" id="OX451740">
    <property type="protein sequence ID" value="CAI8613781.1"/>
    <property type="molecule type" value="Genomic_DNA"/>
</dbReference>